<dbReference type="RefSeq" id="WP_062719633.1">
    <property type="nucleotide sequence ID" value="NZ_KQ948928.1"/>
</dbReference>
<organism evidence="18 19">
    <name type="scientific">Streptomyces caeruleatus</name>
    <dbReference type="NCBI Taxonomy" id="661399"/>
    <lineage>
        <taxon>Bacteria</taxon>
        <taxon>Bacillati</taxon>
        <taxon>Actinomycetota</taxon>
        <taxon>Actinomycetes</taxon>
        <taxon>Kitasatosporales</taxon>
        <taxon>Streptomycetaceae</taxon>
        <taxon>Streptomyces</taxon>
    </lineage>
</organism>
<dbReference type="GO" id="GO:0008763">
    <property type="term" value="F:UDP-N-acetylmuramate-L-alanine ligase activity"/>
    <property type="evidence" value="ECO:0007669"/>
    <property type="project" value="UniProtKB-UniRule"/>
</dbReference>
<dbReference type="EMBL" id="LMWY01000018">
    <property type="protein sequence ID" value="KUO03439.1"/>
    <property type="molecule type" value="Genomic_DNA"/>
</dbReference>
<comment type="catalytic activity">
    <reaction evidence="13 14">
        <text>UDP-N-acetyl-alpha-D-muramate + L-alanine + ATP = UDP-N-acetyl-alpha-D-muramoyl-L-alanine + ADP + phosphate + H(+)</text>
        <dbReference type="Rhea" id="RHEA:23372"/>
        <dbReference type="ChEBI" id="CHEBI:15378"/>
        <dbReference type="ChEBI" id="CHEBI:30616"/>
        <dbReference type="ChEBI" id="CHEBI:43474"/>
        <dbReference type="ChEBI" id="CHEBI:57972"/>
        <dbReference type="ChEBI" id="CHEBI:70757"/>
        <dbReference type="ChEBI" id="CHEBI:83898"/>
        <dbReference type="ChEBI" id="CHEBI:456216"/>
        <dbReference type="EC" id="6.3.2.8"/>
    </reaction>
</comment>
<evidence type="ECO:0000256" key="11">
    <source>
        <dbReference type="ARBA" id="ARBA00023306"/>
    </source>
</evidence>
<evidence type="ECO:0000256" key="13">
    <source>
        <dbReference type="ARBA" id="ARBA00047833"/>
    </source>
</evidence>
<gene>
    <name evidence="14" type="primary">murC</name>
    <name evidence="18" type="ORF">AQJ67_17175</name>
</gene>
<evidence type="ECO:0000256" key="2">
    <source>
        <dbReference type="ARBA" id="ARBA00004752"/>
    </source>
</evidence>
<sequence length="463" mass="47908">MAPGIPTAMDRPHFIGIGGAGMSGIAKILAQRGAKVAGSDARESATAEALRALGATVHIGHAAEHLADDASCVVVSSAIRQDNPELARAAELGVPVVHRSDALASLMQGLRPIAVAGTHGKTTTTSMLAVSLSELGLRPSYAIGGDLDAPGSNALHGEGDIFVAEADESDRSFHKYAPDVAIVLNVELDHHANYASMDEIYESFVTFTDRITEGGTLVISADQDGARELTRRVAGGAVRVVTYGEAEDADVRVLSVRAQGLKSQVTVVLDGQELDFTVSVPGRHYALNAVAALAAGAALGVPAAELAPALAAYTGVKRRLQLKGEAAGVQVIDSYAHHPTEMTADLEAMRAAAGDARILVVYQPHLFSRTQELGKEMGDALALADSSLVLDIYPAREDPVPGVTSELVLDAARAAGAEVTPVHDKSEVPALVAGMAKPGDLVLTMGAGDVTDLGPLILDRLSK</sequence>
<dbReference type="NCBIfam" id="TIGR01082">
    <property type="entry name" value="murC"/>
    <property type="match status" value="1"/>
</dbReference>
<comment type="similarity">
    <text evidence="14">Belongs to the MurCDEF family.</text>
</comment>
<keyword evidence="9 14" id="KW-0133">Cell shape</keyword>
<keyword evidence="19" id="KW-1185">Reference proteome</keyword>
<feature type="binding site" evidence="14">
    <location>
        <begin position="117"/>
        <end position="123"/>
    </location>
    <ligand>
        <name>ATP</name>
        <dbReference type="ChEBI" id="CHEBI:30616"/>
    </ligand>
</feature>
<dbReference type="InterPro" id="IPR013221">
    <property type="entry name" value="Mur_ligase_cen"/>
</dbReference>
<comment type="subcellular location">
    <subcellularLocation>
        <location evidence="1 14">Cytoplasm</location>
    </subcellularLocation>
</comment>
<name>A0A117RQC4_9ACTN</name>
<dbReference type="InterPro" id="IPR004101">
    <property type="entry name" value="Mur_ligase_C"/>
</dbReference>
<dbReference type="Gene3D" id="3.40.50.720">
    <property type="entry name" value="NAD(P)-binding Rossmann-like Domain"/>
    <property type="match status" value="1"/>
</dbReference>
<evidence type="ECO:0000256" key="5">
    <source>
        <dbReference type="ARBA" id="ARBA00022598"/>
    </source>
</evidence>
<dbReference type="OrthoDB" id="9804126at2"/>
<evidence type="ECO:0000256" key="10">
    <source>
        <dbReference type="ARBA" id="ARBA00022984"/>
    </source>
</evidence>
<dbReference type="EC" id="6.3.2.8" evidence="3 14"/>
<evidence type="ECO:0000259" key="15">
    <source>
        <dbReference type="Pfam" id="PF01225"/>
    </source>
</evidence>
<dbReference type="GO" id="GO:0005737">
    <property type="term" value="C:cytoplasm"/>
    <property type="evidence" value="ECO:0007669"/>
    <property type="project" value="UniProtKB-SubCell"/>
</dbReference>
<proteinExistence type="inferred from homology"/>
<dbReference type="Proteomes" id="UP000053429">
    <property type="component" value="Unassembled WGS sequence"/>
</dbReference>
<dbReference type="InterPro" id="IPR050061">
    <property type="entry name" value="MurCDEF_pg_biosynth"/>
</dbReference>
<dbReference type="SUPFAM" id="SSF53244">
    <property type="entry name" value="MurD-like peptide ligases, peptide-binding domain"/>
    <property type="match status" value="1"/>
</dbReference>
<evidence type="ECO:0000259" key="16">
    <source>
        <dbReference type="Pfam" id="PF02875"/>
    </source>
</evidence>
<evidence type="ECO:0000313" key="18">
    <source>
        <dbReference type="EMBL" id="KUO03439.1"/>
    </source>
</evidence>
<dbReference type="Pfam" id="PF02875">
    <property type="entry name" value="Mur_ligase_C"/>
    <property type="match status" value="1"/>
</dbReference>
<dbReference type="GO" id="GO:0071555">
    <property type="term" value="P:cell wall organization"/>
    <property type="evidence" value="ECO:0007669"/>
    <property type="project" value="UniProtKB-KW"/>
</dbReference>
<dbReference type="Pfam" id="PF08245">
    <property type="entry name" value="Mur_ligase_M"/>
    <property type="match status" value="1"/>
</dbReference>
<dbReference type="PANTHER" id="PTHR43445">
    <property type="entry name" value="UDP-N-ACETYLMURAMATE--L-ALANINE LIGASE-RELATED"/>
    <property type="match status" value="1"/>
</dbReference>
<dbReference type="InterPro" id="IPR036565">
    <property type="entry name" value="Mur-like_cat_sf"/>
</dbReference>
<evidence type="ECO:0000313" key="19">
    <source>
        <dbReference type="Proteomes" id="UP000053429"/>
    </source>
</evidence>
<dbReference type="UniPathway" id="UPA00219"/>
<evidence type="ECO:0000256" key="12">
    <source>
        <dbReference type="ARBA" id="ARBA00023316"/>
    </source>
</evidence>
<evidence type="ECO:0000256" key="7">
    <source>
        <dbReference type="ARBA" id="ARBA00022741"/>
    </source>
</evidence>
<evidence type="ECO:0000256" key="1">
    <source>
        <dbReference type="ARBA" id="ARBA00004496"/>
    </source>
</evidence>
<keyword evidence="7 14" id="KW-0547">Nucleotide-binding</keyword>
<keyword evidence="12 14" id="KW-0961">Cell wall biogenesis/degradation</keyword>
<dbReference type="GO" id="GO:0051301">
    <property type="term" value="P:cell division"/>
    <property type="evidence" value="ECO:0007669"/>
    <property type="project" value="UniProtKB-KW"/>
</dbReference>
<keyword evidence="8 14" id="KW-0067">ATP-binding</keyword>
<comment type="pathway">
    <text evidence="2 14">Cell wall biogenesis; peptidoglycan biosynthesis.</text>
</comment>
<accession>A0A117RQC4</accession>
<dbReference type="Gene3D" id="3.90.190.20">
    <property type="entry name" value="Mur ligase, C-terminal domain"/>
    <property type="match status" value="1"/>
</dbReference>
<dbReference type="AlphaFoldDB" id="A0A117RQC4"/>
<feature type="domain" description="Mur ligase N-terminal catalytic" evidence="15">
    <location>
        <begin position="13"/>
        <end position="108"/>
    </location>
</feature>
<evidence type="ECO:0000259" key="17">
    <source>
        <dbReference type="Pfam" id="PF08245"/>
    </source>
</evidence>
<keyword evidence="11 14" id="KW-0131">Cell cycle</keyword>
<dbReference type="GO" id="GO:0008360">
    <property type="term" value="P:regulation of cell shape"/>
    <property type="evidence" value="ECO:0007669"/>
    <property type="project" value="UniProtKB-KW"/>
</dbReference>
<evidence type="ECO:0000256" key="9">
    <source>
        <dbReference type="ARBA" id="ARBA00022960"/>
    </source>
</evidence>
<comment type="caution">
    <text evidence="18">The sequence shown here is derived from an EMBL/GenBank/DDBJ whole genome shotgun (WGS) entry which is preliminary data.</text>
</comment>
<keyword evidence="4 14" id="KW-0963">Cytoplasm</keyword>
<dbReference type="STRING" id="661399.AQJ67_17175"/>
<evidence type="ECO:0000256" key="3">
    <source>
        <dbReference type="ARBA" id="ARBA00012211"/>
    </source>
</evidence>
<protein>
    <recommendedName>
        <fullName evidence="3 14">UDP-N-acetylmuramate--L-alanine ligase</fullName>
        <ecNumber evidence="3 14">6.3.2.8</ecNumber>
    </recommendedName>
    <alternativeName>
        <fullName evidence="14">UDP-N-acetylmuramoyl-L-alanine synthetase</fullName>
    </alternativeName>
</protein>
<keyword evidence="6 14" id="KW-0132">Cell division</keyword>
<evidence type="ECO:0000256" key="6">
    <source>
        <dbReference type="ARBA" id="ARBA00022618"/>
    </source>
</evidence>
<dbReference type="SUPFAM" id="SSF51984">
    <property type="entry name" value="MurCD N-terminal domain"/>
    <property type="match status" value="1"/>
</dbReference>
<dbReference type="SUPFAM" id="SSF53623">
    <property type="entry name" value="MurD-like peptide ligases, catalytic domain"/>
    <property type="match status" value="1"/>
</dbReference>
<dbReference type="HAMAP" id="MF_00046">
    <property type="entry name" value="MurC"/>
    <property type="match status" value="1"/>
</dbReference>
<evidence type="ECO:0000256" key="14">
    <source>
        <dbReference type="HAMAP-Rule" id="MF_00046"/>
    </source>
</evidence>
<evidence type="ECO:0000256" key="4">
    <source>
        <dbReference type="ARBA" id="ARBA00022490"/>
    </source>
</evidence>
<reference evidence="18 19" key="1">
    <citation type="submission" date="2015-10" db="EMBL/GenBank/DDBJ databases">
        <title>Draft genome sequence of Streptomyces caeruleatus NRRL B-24802, type strain for the species Streptomyces caeruleatus.</title>
        <authorList>
            <person name="Ruckert C."/>
            <person name="Winkler A."/>
            <person name="Kalinowski J."/>
            <person name="Kampfer P."/>
            <person name="Glaeser S."/>
        </authorList>
    </citation>
    <scope>NUCLEOTIDE SEQUENCE [LARGE SCALE GENOMIC DNA]</scope>
    <source>
        <strain evidence="18 19">NRRL B-24802</strain>
    </source>
</reference>
<dbReference type="GO" id="GO:0009252">
    <property type="term" value="P:peptidoglycan biosynthetic process"/>
    <property type="evidence" value="ECO:0007669"/>
    <property type="project" value="UniProtKB-UniRule"/>
</dbReference>
<dbReference type="InterPro" id="IPR036615">
    <property type="entry name" value="Mur_ligase_C_dom_sf"/>
</dbReference>
<dbReference type="InterPro" id="IPR005758">
    <property type="entry name" value="UDP-N-AcMur_Ala_ligase_MurC"/>
</dbReference>
<dbReference type="Pfam" id="PF01225">
    <property type="entry name" value="Mur_ligase"/>
    <property type="match status" value="1"/>
</dbReference>
<dbReference type="PANTHER" id="PTHR43445:SF3">
    <property type="entry name" value="UDP-N-ACETYLMURAMATE--L-ALANINE LIGASE"/>
    <property type="match status" value="1"/>
</dbReference>
<feature type="domain" description="Mur ligase central" evidence="17">
    <location>
        <begin position="115"/>
        <end position="295"/>
    </location>
</feature>
<feature type="domain" description="Mur ligase C-terminal" evidence="16">
    <location>
        <begin position="318"/>
        <end position="448"/>
    </location>
</feature>
<keyword evidence="5 14" id="KW-0436">Ligase</keyword>
<keyword evidence="10 14" id="KW-0573">Peptidoglycan synthesis</keyword>
<dbReference type="Gene3D" id="3.40.1190.10">
    <property type="entry name" value="Mur-like, catalytic domain"/>
    <property type="match status" value="1"/>
</dbReference>
<comment type="function">
    <text evidence="14">Cell wall formation.</text>
</comment>
<evidence type="ECO:0000256" key="8">
    <source>
        <dbReference type="ARBA" id="ARBA00022840"/>
    </source>
</evidence>
<dbReference type="GO" id="GO:0005524">
    <property type="term" value="F:ATP binding"/>
    <property type="evidence" value="ECO:0007669"/>
    <property type="project" value="UniProtKB-UniRule"/>
</dbReference>
<dbReference type="InterPro" id="IPR000713">
    <property type="entry name" value="Mur_ligase_N"/>
</dbReference>